<evidence type="ECO:0000256" key="7">
    <source>
        <dbReference type="ARBA" id="ARBA00023004"/>
    </source>
</evidence>
<reference evidence="10" key="1">
    <citation type="submission" date="2022-03" db="EMBL/GenBank/DDBJ databases">
        <title>Draft genome sequence of Aduncisulcus paluster, a free-living microaerophilic Fornicata.</title>
        <authorList>
            <person name="Yuyama I."/>
            <person name="Kume K."/>
            <person name="Tamura T."/>
            <person name="Inagaki Y."/>
            <person name="Hashimoto T."/>
        </authorList>
    </citation>
    <scope>NUCLEOTIDE SEQUENCE</scope>
    <source>
        <strain evidence="10">NY0171</strain>
    </source>
</reference>
<comment type="caution">
    <text evidence="10">The sequence shown here is derived from an EMBL/GenBank/DDBJ whole genome shotgun (WGS) entry which is preliminary data.</text>
</comment>
<dbReference type="SUPFAM" id="SSF54862">
    <property type="entry name" value="4Fe-4S ferredoxins"/>
    <property type="match status" value="1"/>
</dbReference>
<keyword evidence="11" id="KW-1185">Reference proteome</keyword>
<comment type="similarity">
    <text evidence="2">Belongs to the organic radical-activating enzymes family.</text>
</comment>
<keyword evidence="7" id="KW-0408">Iron</keyword>
<evidence type="ECO:0000313" key="10">
    <source>
        <dbReference type="EMBL" id="GKT37559.1"/>
    </source>
</evidence>
<dbReference type="PROSITE" id="PS01087">
    <property type="entry name" value="RADICAL_ACTIVATING"/>
    <property type="match status" value="1"/>
</dbReference>
<dbReference type="Pfam" id="PF04055">
    <property type="entry name" value="Radical_SAM"/>
    <property type="match status" value="1"/>
</dbReference>
<dbReference type="NCBIfam" id="TIGR02494">
    <property type="entry name" value="PFLE_PFLC"/>
    <property type="match status" value="1"/>
</dbReference>
<dbReference type="SFLD" id="SFLDS00029">
    <property type="entry name" value="Radical_SAM"/>
    <property type="match status" value="1"/>
</dbReference>
<keyword evidence="5" id="KW-0479">Metal-binding</keyword>
<keyword evidence="3" id="KW-0004">4Fe-4S</keyword>
<dbReference type="Proteomes" id="UP001057375">
    <property type="component" value="Unassembled WGS sequence"/>
</dbReference>
<proteinExistence type="inferred from homology"/>
<dbReference type="SFLD" id="SFLDG01118">
    <property type="entry name" value="activating_enzymes__group_2"/>
    <property type="match status" value="1"/>
</dbReference>
<evidence type="ECO:0000256" key="3">
    <source>
        <dbReference type="ARBA" id="ARBA00022485"/>
    </source>
</evidence>
<organism evidence="10 11">
    <name type="scientific">Aduncisulcus paluster</name>
    <dbReference type="NCBI Taxonomy" id="2918883"/>
    <lineage>
        <taxon>Eukaryota</taxon>
        <taxon>Metamonada</taxon>
        <taxon>Carpediemonas-like organisms</taxon>
        <taxon>Aduncisulcus</taxon>
    </lineage>
</organism>
<comment type="cofactor">
    <cofactor evidence="1">
        <name>[4Fe-4S] cluster</name>
        <dbReference type="ChEBI" id="CHEBI:49883"/>
    </cofactor>
</comment>
<evidence type="ECO:0000259" key="9">
    <source>
        <dbReference type="PROSITE" id="PS51918"/>
    </source>
</evidence>
<name>A0ABQ5L175_9EUKA</name>
<dbReference type="SFLD" id="SFLDG01066">
    <property type="entry name" value="organic_radical-activating_enz"/>
    <property type="match status" value="1"/>
</dbReference>
<dbReference type="Gene3D" id="3.20.20.70">
    <property type="entry name" value="Aldolase class I"/>
    <property type="match status" value="1"/>
</dbReference>
<dbReference type="InterPro" id="IPR013785">
    <property type="entry name" value="Aldolase_TIM"/>
</dbReference>
<keyword evidence="4" id="KW-0949">S-adenosyl-L-methionine</keyword>
<evidence type="ECO:0000256" key="1">
    <source>
        <dbReference type="ARBA" id="ARBA00001966"/>
    </source>
</evidence>
<evidence type="ECO:0000256" key="5">
    <source>
        <dbReference type="ARBA" id="ARBA00022723"/>
    </source>
</evidence>
<evidence type="ECO:0000256" key="4">
    <source>
        <dbReference type="ARBA" id="ARBA00022691"/>
    </source>
</evidence>
<evidence type="ECO:0000256" key="2">
    <source>
        <dbReference type="ARBA" id="ARBA00009777"/>
    </source>
</evidence>
<accession>A0ABQ5L175</accession>
<keyword evidence="6" id="KW-0560">Oxidoreductase</keyword>
<feature type="domain" description="Radical SAM core" evidence="9">
    <location>
        <begin position="22"/>
        <end position="189"/>
    </location>
</feature>
<protein>
    <submittedName>
        <fullName evidence="10">Isethionate sulfite-lyase activating enzyme</fullName>
    </submittedName>
</protein>
<dbReference type="InterPro" id="IPR040074">
    <property type="entry name" value="BssD/PflA/YjjW"/>
</dbReference>
<dbReference type="PROSITE" id="PS51918">
    <property type="entry name" value="RADICAL_SAM"/>
    <property type="match status" value="1"/>
</dbReference>
<dbReference type="EMBL" id="BQXS01004808">
    <property type="protein sequence ID" value="GKT37559.1"/>
    <property type="molecule type" value="Genomic_DNA"/>
</dbReference>
<evidence type="ECO:0000313" key="11">
    <source>
        <dbReference type="Proteomes" id="UP001057375"/>
    </source>
</evidence>
<keyword evidence="8" id="KW-0411">Iron-sulfur</keyword>
<evidence type="ECO:0000256" key="6">
    <source>
        <dbReference type="ARBA" id="ARBA00023002"/>
    </source>
</evidence>
<dbReference type="InterPro" id="IPR001989">
    <property type="entry name" value="Radical_activat_CS"/>
</dbReference>
<dbReference type="InterPro" id="IPR007197">
    <property type="entry name" value="rSAM"/>
</dbReference>
<sequence length="189" mass="21105">MSSLLDKKQTGLVFSVQKYSVHDGPGIRTLVFLKGCPLRCAWCSNPESQNFQSELAYNRNKCLGIDKYTRCVDHCSSGAITFGEDEKIDLDHDLARNELHLATACPNDAIIVYGEEQTVDKVLKRVEEDEMFYARSGGGMTLSGGEPFAQPDYALALLREARRRHINTAVETCGATAWETFEECLPYVN</sequence>
<feature type="non-terminal residue" evidence="10">
    <location>
        <position position="189"/>
    </location>
</feature>
<evidence type="ECO:0000256" key="8">
    <source>
        <dbReference type="ARBA" id="ARBA00023014"/>
    </source>
</evidence>
<dbReference type="InterPro" id="IPR034457">
    <property type="entry name" value="Organic_radical-activating"/>
</dbReference>
<dbReference type="PANTHER" id="PTHR30352:SF4">
    <property type="entry name" value="PYRUVATE FORMATE-LYASE 2-ACTIVATING ENZYME"/>
    <property type="match status" value="1"/>
</dbReference>
<dbReference type="PANTHER" id="PTHR30352">
    <property type="entry name" value="PYRUVATE FORMATE-LYASE-ACTIVATING ENZYME"/>
    <property type="match status" value="1"/>
</dbReference>
<gene>
    <name evidence="10" type="ORF">ADUPG1_003497</name>
</gene>